<dbReference type="AlphaFoldDB" id="W9G350"/>
<organism evidence="2 3">
    <name type="scientific">Intrasporangium oryzae NRRL B-24470</name>
    <dbReference type="NCBI Taxonomy" id="1386089"/>
    <lineage>
        <taxon>Bacteria</taxon>
        <taxon>Bacillati</taxon>
        <taxon>Actinomycetota</taxon>
        <taxon>Actinomycetes</taxon>
        <taxon>Micrococcales</taxon>
        <taxon>Intrasporangiaceae</taxon>
        <taxon>Intrasporangium</taxon>
    </lineage>
</organism>
<feature type="signal peptide" evidence="1">
    <location>
        <begin position="1"/>
        <end position="26"/>
    </location>
</feature>
<proteinExistence type="predicted"/>
<evidence type="ECO:0000313" key="3">
    <source>
        <dbReference type="Proteomes" id="UP000019489"/>
    </source>
</evidence>
<accession>W9G350</accession>
<keyword evidence="1" id="KW-0732">Signal</keyword>
<evidence type="ECO:0000313" key="2">
    <source>
        <dbReference type="EMBL" id="EWT00511.1"/>
    </source>
</evidence>
<comment type="caution">
    <text evidence="2">The sequence shown here is derived from an EMBL/GenBank/DDBJ whole genome shotgun (WGS) entry which is preliminary data.</text>
</comment>
<gene>
    <name evidence="2" type="ORF">N865_14865</name>
</gene>
<sequence>MSTATGVARGLAVALAAAALTVGATRATGSLQLAAPHPAPSLPASADVLLDDTTLVCPGQERLGAVGLRDVSGKVTTAVVAAPAEALGGLAGTSPRETGSLRLASGPTVAPIATGSGRDNLVSGESSTAAAVLASGAGAIAPGLVATQVWQRRGDDDRGLALTPCQPSSSDAWLVGGGGGPSRTERVIVTNPGANAVSVSFDVYGASGPVAEAQGRSVSVAPHAREVVSLDALAPDESRPVVHVSATGGVVAAVLDDAWIDGATARGIDDATRSASPGTDLVIAGVDAAGAASVRVANPGGDEALVQVRVLTTSGPVQPAGLRAVRVPAGSTVDVPLTLPAGPAGLRLTSDLPVVAGAWVERRATSGSDRMGDFGWAPATPALQGLGGLVVPGLERSGATRTLLLAAGAGGTVAITTGSGAGLRTTTTTVGADSAASVPLGDADRVWVRSLSGDVRAAVTVVGAADGVPWFSVAAITDAPLTALSVPVRQVRN</sequence>
<dbReference type="InterPro" id="IPR043777">
    <property type="entry name" value="DUF5719"/>
</dbReference>
<dbReference type="Proteomes" id="UP000019489">
    <property type="component" value="Unassembled WGS sequence"/>
</dbReference>
<reference evidence="2 3" key="1">
    <citation type="submission" date="2013-08" db="EMBL/GenBank/DDBJ databases">
        <title>Intrasporangium oryzae NRRL B-24470.</title>
        <authorList>
            <person name="Liu H."/>
            <person name="Wang G."/>
        </authorList>
    </citation>
    <scope>NUCLEOTIDE SEQUENCE [LARGE SCALE GENOMIC DNA]</scope>
    <source>
        <strain evidence="2 3">NRRL B-24470</strain>
    </source>
</reference>
<dbReference type="OrthoDB" id="5141713at2"/>
<evidence type="ECO:0000256" key="1">
    <source>
        <dbReference type="SAM" id="SignalP"/>
    </source>
</evidence>
<dbReference type="Pfam" id="PF18986">
    <property type="entry name" value="DUF5719"/>
    <property type="match status" value="1"/>
</dbReference>
<dbReference type="STRING" id="1386089.N865_14865"/>
<feature type="chain" id="PRO_5004920260" evidence="1">
    <location>
        <begin position="27"/>
        <end position="493"/>
    </location>
</feature>
<name>W9G350_9MICO</name>
<protein>
    <submittedName>
        <fullName evidence="2">Uncharacterized protein</fullName>
    </submittedName>
</protein>
<keyword evidence="3" id="KW-1185">Reference proteome</keyword>
<dbReference type="RefSeq" id="WP_034808202.1">
    <property type="nucleotide sequence ID" value="NZ_AWSA01000041.1"/>
</dbReference>
<dbReference type="eggNOG" id="COG3147">
    <property type="taxonomic scope" value="Bacteria"/>
</dbReference>
<dbReference type="EMBL" id="AWSA01000041">
    <property type="protein sequence ID" value="EWT00511.1"/>
    <property type="molecule type" value="Genomic_DNA"/>
</dbReference>